<dbReference type="EMBL" id="CP019699">
    <property type="protein sequence ID" value="AQS57329.1"/>
    <property type="molecule type" value="Genomic_DNA"/>
</dbReference>
<keyword evidence="3" id="KW-0520">NAD</keyword>
<dbReference type="Proteomes" id="UP000188603">
    <property type="component" value="Chromosome"/>
</dbReference>
<keyword evidence="2" id="KW-0808">Transferase</keyword>
<dbReference type="SUPFAM" id="SSF52467">
    <property type="entry name" value="DHS-like NAD/FAD-binding domain"/>
    <property type="match status" value="1"/>
</dbReference>
<dbReference type="GO" id="GO:0046872">
    <property type="term" value="F:metal ion binding"/>
    <property type="evidence" value="ECO:0007669"/>
    <property type="project" value="UniProtKB-KW"/>
</dbReference>
<dbReference type="GO" id="GO:0070403">
    <property type="term" value="F:NAD+ binding"/>
    <property type="evidence" value="ECO:0007669"/>
    <property type="project" value="InterPro"/>
</dbReference>
<dbReference type="PROSITE" id="PS50305">
    <property type="entry name" value="SIRTUIN"/>
    <property type="match status" value="1"/>
</dbReference>
<dbReference type="AlphaFoldDB" id="A0A1U9KB87"/>
<dbReference type="EC" id="2.3.1.286" evidence="1"/>
<evidence type="ECO:0000259" key="5">
    <source>
        <dbReference type="PROSITE" id="PS50305"/>
    </source>
</evidence>
<accession>A0A1U9KB87</accession>
<dbReference type="Gene3D" id="3.40.50.1220">
    <property type="entry name" value="TPP-binding domain"/>
    <property type="match status" value="1"/>
</dbReference>
<dbReference type="GO" id="GO:0017136">
    <property type="term" value="F:histone deacetylase activity, NAD-dependent"/>
    <property type="evidence" value="ECO:0007669"/>
    <property type="project" value="TreeGrafter"/>
</dbReference>
<evidence type="ECO:0000313" key="7">
    <source>
        <dbReference type="Proteomes" id="UP000188603"/>
    </source>
</evidence>
<dbReference type="PANTHER" id="PTHR11085">
    <property type="entry name" value="NAD-DEPENDENT PROTEIN DEACYLASE SIRTUIN-5, MITOCHONDRIAL-RELATED"/>
    <property type="match status" value="1"/>
</dbReference>
<feature type="binding site" evidence="4">
    <location>
        <position position="135"/>
    </location>
    <ligand>
        <name>Zn(2+)</name>
        <dbReference type="ChEBI" id="CHEBI:29105"/>
    </ligand>
</feature>
<dbReference type="NCBIfam" id="NF001753">
    <property type="entry name" value="PRK00481.1-3"/>
    <property type="match status" value="1"/>
</dbReference>
<dbReference type="PANTHER" id="PTHR11085:SF10">
    <property type="entry name" value="NAD-DEPENDENT PROTEIN DEACYLASE SIRTUIN-5, MITOCHONDRIAL-RELATED"/>
    <property type="match status" value="1"/>
</dbReference>
<dbReference type="RefSeq" id="WP_228441345.1">
    <property type="nucleotide sequence ID" value="NZ_CP019699.1"/>
</dbReference>
<reference evidence="6 7" key="1">
    <citation type="journal article" date="2015" name="Int. J. Syst. Evol. Microbiol.">
        <title>Novibacillus thermophilus gen. nov., sp. nov., a Gram-staining-negative and moderately thermophilic member of the family Thermoactinomycetaceae.</title>
        <authorList>
            <person name="Yang G."/>
            <person name="Chen J."/>
            <person name="Zhou S."/>
        </authorList>
    </citation>
    <scope>NUCLEOTIDE SEQUENCE [LARGE SCALE GENOMIC DNA]</scope>
    <source>
        <strain evidence="6 7">SG-1</strain>
    </source>
</reference>
<dbReference type="InterPro" id="IPR050134">
    <property type="entry name" value="NAD-dep_sirtuin_deacylases"/>
</dbReference>
<dbReference type="InterPro" id="IPR026591">
    <property type="entry name" value="Sirtuin_cat_small_dom_sf"/>
</dbReference>
<dbReference type="InterPro" id="IPR026590">
    <property type="entry name" value="Ssirtuin_cat_dom"/>
</dbReference>
<feature type="binding site" evidence="4">
    <location>
        <position position="156"/>
    </location>
    <ligand>
        <name>Zn(2+)</name>
        <dbReference type="ChEBI" id="CHEBI:29105"/>
    </ligand>
</feature>
<feature type="binding site" evidence="4">
    <location>
        <position position="138"/>
    </location>
    <ligand>
        <name>Zn(2+)</name>
        <dbReference type="ChEBI" id="CHEBI:29105"/>
    </ligand>
</feature>
<dbReference type="InterPro" id="IPR029035">
    <property type="entry name" value="DHS-like_NAD/FAD-binding_dom"/>
</dbReference>
<feature type="domain" description="Deacetylase sirtuin-type" evidence="5">
    <location>
        <begin position="6"/>
        <end position="248"/>
    </location>
</feature>
<dbReference type="InterPro" id="IPR003000">
    <property type="entry name" value="Sirtuin"/>
</dbReference>
<keyword evidence="4" id="KW-0479">Metal-binding</keyword>
<proteinExistence type="predicted"/>
<dbReference type="Pfam" id="PF02146">
    <property type="entry name" value="SIR2"/>
    <property type="match status" value="1"/>
</dbReference>
<feature type="binding site" evidence="4">
    <location>
        <position position="155"/>
    </location>
    <ligand>
        <name>Zn(2+)</name>
        <dbReference type="ChEBI" id="CHEBI:29105"/>
    </ligand>
</feature>
<gene>
    <name evidence="6" type="ORF">B0W44_01180</name>
</gene>
<dbReference type="Gene3D" id="3.30.1600.10">
    <property type="entry name" value="SIR2/SIRT2 'Small Domain"/>
    <property type="match status" value="1"/>
</dbReference>
<feature type="active site" description="Proton acceptor" evidence="4">
    <location>
        <position position="127"/>
    </location>
</feature>
<keyword evidence="4" id="KW-0862">Zinc</keyword>
<dbReference type="STRING" id="1471761.B0W44_01180"/>
<evidence type="ECO:0000256" key="4">
    <source>
        <dbReference type="PROSITE-ProRule" id="PRU00236"/>
    </source>
</evidence>
<dbReference type="KEGG" id="ntr:B0W44_01180"/>
<evidence type="ECO:0000256" key="2">
    <source>
        <dbReference type="ARBA" id="ARBA00022679"/>
    </source>
</evidence>
<evidence type="ECO:0000313" key="6">
    <source>
        <dbReference type="EMBL" id="AQS57329.1"/>
    </source>
</evidence>
<sequence length="248" mass="27772">MSFKADADDSKETGTLADWLQHATHATILTGAGMSTESDIPDFRSKEGWWNRVDPRTVATPEALQNHYDLFHEFYAMRIKRIKSCTPHTGYNILADWEKNGLIQAISTQNVDGFHTRAGNEHVYELHGSLHQFRCAHCARPSSEKQFLNKENCQHCGGHLRPGVVLFGETLPEDSWKASLAHIRRSDLVIVIGTSLKVYPASELPNMTEGKTVYINAEVDHPNTRFDLVIKGKAGEVLQQVNAFVTST</sequence>
<name>A0A1U9KB87_9BACL</name>
<evidence type="ECO:0000256" key="3">
    <source>
        <dbReference type="ARBA" id="ARBA00023027"/>
    </source>
</evidence>
<organism evidence="6 7">
    <name type="scientific">Novibacillus thermophilus</name>
    <dbReference type="NCBI Taxonomy" id="1471761"/>
    <lineage>
        <taxon>Bacteria</taxon>
        <taxon>Bacillati</taxon>
        <taxon>Bacillota</taxon>
        <taxon>Bacilli</taxon>
        <taxon>Bacillales</taxon>
        <taxon>Thermoactinomycetaceae</taxon>
        <taxon>Novibacillus</taxon>
    </lineage>
</organism>
<evidence type="ECO:0000256" key="1">
    <source>
        <dbReference type="ARBA" id="ARBA00012928"/>
    </source>
</evidence>
<protein>
    <recommendedName>
        <fullName evidence="1">protein acetyllysine N-acetyltransferase</fullName>
        <ecNumber evidence="1">2.3.1.286</ecNumber>
    </recommendedName>
</protein>
<keyword evidence="7" id="KW-1185">Reference proteome</keyword>